<feature type="signal peptide" evidence="1">
    <location>
        <begin position="1"/>
        <end position="23"/>
    </location>
</feature>
<evidence type="ECO:0000313" key="3">
    <source>
        <dbReference type="EMBL" id="CAL8130423.1"/>
    </source>
</evidence>
<name>A0ABP1RLU4_9HEXA</name>
<comment type="caution">
    <text evidence="3">The sequence shown here is derived from an EMBL/GenBank/DDBJ whole genome shotgun (WGS) entry which is preliminary data.</text>
</comment>
<organism evidence="3 4">
    <name type="scientific">Orchesella dallaii</name>
    <dbReference type="NCBI Taxonomy" id="48710"/>
    <lineage>
        <taxon>Eukaryota</taxon>
        <taxon>Metazoa</taxon>
        <taxon>Ecdysozoa</taxon>
        <taxon>Arthropoda</taxon>
        <taxon>Hexapoda</taxon>
        <taxon>Collembola</taxon>
        <taxon>Entomobryomorpha</taxon>
        <taxon>Entomobryoidea</taxon>
        <taxon>Orchesellidae</taxon>
        <taxon>Orchesellinae</taxon>
        <taxon>Orchesella</taxon>
    </lineage>
</organism>
<gene>
    <name evidence="3" type="ORF">ODALV1_LOCUS23719</name>
</gene>
<evidence type="ECO:0000313" key="4">
    <source>
        <dbReference type="Proteomes" id="UP001642540"/>
    </source>
</evidence>
<dbReference type="InterPro" id="IPR016186">
    <property type="entry name" value="C-type_lectin-like/link_sf"/>
</dbReference>
<dbReference type="Pfam" id="PF00059">
    <property type="entry name" value="Lectin_C"/>
    <property type="match status" value="1"/>
</dbReference>
<dbReference type="PROSITE" id="PS50041">
    <property type="entry name" value="C_TYPE_LECTIN_2"/>
    <property type="match status" value="1"/>
</dbReference>
<accession>A0ABP1RLU4</accession>
<dbReference type="Gene3D" id="3.10.100.10">
    <property type="entry name" value="Mannose-Binding Protein A, subunit A"/>
    <property type="match status" value="1"/>
</dbReference>
<protein>
    <recommendedName>
        <fullName evidence="2">C-type lectin domain-containing protein</fullName>
    </recommendedName>
</protein>
<dbReference type="Proteomes" id="UP001642540">
    <property type="component" value="Unassembled WGS sequence"/>
</dbReference>
<evidence type="ECO:0000256" key="1">
    <source>
        <dbReference type="SAM" id="SignalP"/>
    </source>
</evidence>
<dbReference type="InterPro" id="IPR001304">
    <property type="entry name" value="C-type_lectin-like"/>
</dbReference>
<dbReference type="SMART" id="SM00034">
    <property type="entry name" value="CLECT"/>
    <property type="match status" value="1"/>
</dbReference>
<sequence>MNPKLLAPVAVLIFFSAYLLVECSSIQGGAEIYLTSLGTVEGKSFFYDRSASRNWVQARQYCEEYGMELATITTEVQLQYLKSKHNATGFNSHHWIGLRNARNLSAMAWDDTDLPVGNLTTAAFANHATDLICGAYRSQTAPALEIWPCTTGSLGVLCQT</sequence>
<proteinExistence type="predicted"/>
<keyword evidence="4" id="KW-1185">Reference proteome</keyword>
<evidence type="ECO:0000259" key="2">
    <source>
        <dbReference type="PROSITE" id="PS50041"/>
    </source>
</evidence>
<feature type="domain" description="C-type lectin" evidence="2">
    <location>
        <begin position="40"/>
        <end position="147"/>
    </location>
</feature>
<dbReference type="InterPro" id="IPR016187">
    <property type="entry name" value="CTDL_fold"/>
</dbReference>
<dbReference type="SUPFAM" id="SSF56436">
    <property type="entry name" value="C-type lectin-like"/>
    <property type="match status" value="1"/>
</dbReference>
<dbReference type="EMBL" id="CAXLJM020000082">
    <property type="protein sequence ID" value="CAL8130423.1"/>
    <property type="molecule type" value="Genomic_DNA"/>
</dbReference>
<reference evidence="3 4" key="1">
    <citation type="submission" date="2024-08" db="EMBL/GenBank/DDBJ databases">
        <authorList>
            <person name="Cucini C."/>
            <person name="Frati F."/>
        </authorList>
    </citation>
    <scope>NUCLEOTIDE SEQUENCE [LARGE SCALE GENOMIC DNA]</scope>
</reference>
<keyword evidence="1" id="KW-0732">Signal</keyword>
<feature type="chain" id="PRO_5047239716" description="C-type lectin domain-containing protein" evidence="1">
    <location>
        <begin position="24"/>
        <end position="160"/>
    </location>
</feature>
<dbReference type="CDD" id="cd00037">
    <property type="entry name" value="CLECT"/>
    <property type="match status" value="1"/>
</dbReference>